<evidence type="ECO:0000259" key="1">
    <source>
        <dbReference type="Pfam" id="PF14529"/>
    </source>
</evidence>
<reference evidence="2 3" key="1">
    <citation type="submission" date="2023-03" db="EMBL/GenBank/DDBJ databases">
        <title>Genome insight into feeding habits of ladybird beetles.</title>
        <authorList>
            <person name="Li H.-S."/>
            <person name="Huang Y.-H."/>
            <person name="Pang H."/>
        </authorList>
    </citation>
    <scope>NUCLEOTIDE SEQUENCE [LARGE SCALE GENOMIC DNA]</scope>
    <source>
        <strain evidence="2">SYSU_2023b</strain>
        <tissue evidence="2">Whole body</tissue>
    </source>
</reference>
<dbReference type="EMBL" id="JARQZJ010000008">
    <property type="protein sequence ID" value="KAK9871886.1"/>
    <property type="molecule type" value="Genomic_DNA"/>
</dbReference>
<sequence>MSYINIPPRFQNLEIKIQNIPYVNKYNLPDIRLPDMLFNEICLYLPETFFLLGDLNAQNPTWGSEWLNNSSREIENFIREESIIILNNDPPTRFSSK</sequence>
<dbReference type="GO" id="GO:0003824">
    <property type="term" value="F:catalytic activity"/>
    <property type="evidence" value="ECO:0007669"/>
    <property type="project" value="InterPro"/>
</dbReference>
<comment type="caution">
    <text evidence="2">The sequence shown here is derived from an EMBL/GenBank/DDBJ whole genome shotgun (WGS) entry which is preliminary data.</text>
</comment>
<dbReference type="AlphaFoldDB" id="A0AAW1TKT1"/>
<dbReference type="SUPFAM" id="SSF56219">
    <property type="entry name" value="DNase I-like"/>
    <property type="match status" value="1"/>
</dbReference>
<gene>
    <name evidence="2" type="ORF">WA026_015135</name>
</gene>
<keyword evidence="3" id="KW-1185">Reference proteome</keyword>
<dbReference type="Gene3D" id="3.60.10.10">
    <property type="entry name" value="Endonuclease/exonuclease/phosphatase"/>
    <property type="match status" value="1"/>
</dbReference>
<dbReference type="Proteomes" id="UP001431783">
    <property type="component" value="Unassembled WGS sequence"/>
</dbReference>
<name>A0AAW1TKT1_9CUCU</name>
<dbReference type="Pfam" id="PF14529">
    <property type="entry name" value="Exo_endo_phos_2"/>
    <property type="match status" value="1"/>
</dbReference>
<evidence type="ECO:0000313" key="2">
    <source>
        <dbReference type="EMBL" id="KAK9871886.1"/>
    </source>
</evidence>
<dbReference type="InterPro" id="IPR036691">
    <property type="entry name" value="Endo/exonu/phosph_ase_sf"/>
</dbReference>
<accession>A0AAW1TKT1</accession>
<dbReference type="InterPro" id="IPR005135">
    <property type="entry name" value="Endo/exonuclease/phosphatase"/>
</dbReference>
<protein>
    <recommendedName>
        <fullName evidence="1">Endonuclease/exonuclease/phosphatase domain-containing protein</fullName>
    </recommendedName>
</protein>
<evidence type="ECO:0000313" key="3">
    <source>
        <dbReference type="Proteomes" id="UP001431783"/>
    </source>
</evidence>
<organism evidence="2 3">
    <name type="scientific">Henosepilachna vigintioctopunctata</name>
    <dbReference type="NCBI Taxonomy" id="420089"/>
    <lineage>
        <taxon>Eukaryota</taxon>
        <taxon>Metazoa</taxon>
        <taxon>Ecdysozoa</taxon>
        <taxon>Arthropoda</taxon>
        <taxon>Hexapoda</taxon>
        <taxon>Insecta</taxon>
        <taxon>Pterygota</taxon>
        <taxon>Neoptera</taxon>
        <taxon>Endopterygota</taxon>
        <taxon>Coleoptera</taxon>
        <taxon>Polyphaga</taxon>
        <taxon>Cucujiformia</taxon>
        <taxon>Coccinelloidea</taxon>
        <taxon>Coccinellidae</taxon>
        <taxon>Epilachninae</taxon>
        <taxon>Epilachnini</taxon>
        <taxon>Henosepilachna</taxon>
    </lineage>
</organism>
<feature type="domain" description="Endonuclease/exonuclease/phosphatase" evidence="1">
    <location>
        <begin position="32"/>
        <end position="96"/>
    </location>
</feature>
<proteinExistence type="predicted"/>